<dbReference type="GO" id="GO:0030170">
    <property type="term" value="F:pyridoxal phosphate binding"/>
    <property type="evidence" value="ECO:0007669"/>
    <property type="project" value="InterPro"/>
</dbReference>
<dbReference type="PIRSF" id="PIRSF000521">
    <property type="entry name" value="Transaminase_4ab_Lys_Orn"/>
    <property type="match status" value="1"/>
</dbReference>
<dbReference type="PANTHER" id="PTHR11986:SF79">
    <property type="entry name" value="ACETYLORNITHINE AMINOTRANSFERASE, MITOCHONDRIAL"/>
    <property type="match status" value="1"/>
</dbReference>
<dbReference type="SUPFAM" id="SSF53383">
    <property type="entry name" value="PLP-dependent transferases"/>
    <property type="match status" value="1"/>
</dbReference>
<dbReference type="Gene3D" id="3.90.1150.10">
    <property type="entry name" value="Aspartate Aminotransferase, domain 1"/>
    <property type="match status" value="1"/>
</dbReference>
<dbReference type="InterPro" id="IPR050103">
    <property type="entry name" value="Class-III_PLP-dep_AT"/>
</dbReference>
<dbReference type="Gene3D" id="3.40.640.10">
    <property type="entry name" value="Type I PLP-dependent aspartate aminotransferase-like (Major domain)"/>
    <property type="match status" value="1"/>
</dbReference>
<evidence type="ECO:0000256" key="2">
    <source>
        <dbReference type="ARBA" id="ARBA00022576"/>
    </source>
</evidence>
<dbReference type="GO" id="GO:0008483">
    <property type="term" value="F:transaminase activity"/>
    <property type="evidence" value="ECO:0007669"/>
    <property type="project" value="UniProtKB-KW"/>
</dbReference>
<comment type="similarity">
    <text evidence="5">Belongs to the class-III pyridoxal-phosphate-dependent aminotransferase family.</text>
</comment>
<dbReference type="CDD" id="cd00610">
    <property type="entry name" value="OAT_like"/>
    <property type="match status" value="1"/>
</dbReference>
<keyword evidence="3 6" id="KW-0808">Transferase</keyword>
<organism evidence="6 7">
    <name type="scientific">Pedobacter nyackensis</name>
    <dbReference type="NCBI Taxonomy" id="475255"/>
    <lineage>
        <taxon>Bacteria</taxon>
        <taxon>Pseudomonadati</taxon>
        <taxon>Bacteroidota</taxon>
        <taxon>Sphingobacteriia</taxon>
        <taxon>Sphingobacteriales</taxon>
        <taxon>Sphingobacteriaceae</taxon>
        <taxon>Pedobacter</taxon>
    </lineage>
</organism>
<dbReference type="InterPro" id="IPR005814">
    <property type="entry name" value="Aminotrans_3"/>
</dbReference>
<dbReference type="RefSeq" id="WP_084288706.1">
    <property type="nucleotide sequence ID" value="NZ_FWYB01000002.1"/>
</dbReference>
<dbReference type="FunFam" id="3.40.640.10:FF:000004">
    <property type="entry name" value="Acetylornithine aminotransferase"/>
    <property type="match status" value="1"/>
</dbReference>
<proteinExistence type="inferred from homology"/>
<dbReference type="PANTHER" id="PTHR11986">
    <property type="entry name" value="AMINOTRANSFERASE CLASS III"/>
    <property type="match status" value="1"/>
</dbReference>
<dbReference type="InterPro" id="IPR015422">
    <property type="entry name" value="PyrdxlP-dep_Trfase_small"/>
</dbReference>
<dbReference type="InterPro" id="IPR015421">
    <property type="entry name" value="PyrdxlP-dep_Trfase_major"/>
</dbReference>
<name>A0A1W2BT00_9SPHI</name>
<evidence type="ECO:0000256" key="1">
    <source>
        <dbReference type="ARBA" id="ARBA00001933"/>
    </source>
</evidence>
<accession>A0A1W2BT00</accession>
<keyword evidence="4 5" id="KW-0663">Pyridoxal phosphate</keyword>
<dbReference type="STRING" id="475255.SAMN04488101_102747"/>
<protein>
    <submittedName>
        <fullName evidence="6">Acetylornithine aminotransferase</fullName>
    </submittedName>
</protein>
<dbReference type="InterPro" id="IPR015424">
    <property type="entry name" value="PyrdxlP-dep_Trfase"/>
</dbReference>
<keyword evidence="2 6" id="KW-0032">Aminotransferase</keyword>
<dbReference type="Proteomes" id="UP000192678">
    <property type="component" value="Unassembled WGS sequence"/>
</dbReference>
<dbReference type="AlphaFoldDB" id="A0A1W2BT00"/>
<evidence type="ECO:0000256" key="5">
    <source>
        <dbReference type="RuleBase" id="RU003560"/>
    </source>
</evidence>
<evidence type="ECO:0000313" key="7">
    <source>
        <dbReference type="Proteomes" id="UP000192678"/>
    </source>
</evidence>
<dbReference type="OrthoDB" id="9801052at2"/>
<sequence length="377" mass="40928">MNLFDVYPLNNIEIVKASGSAVWDADGQEYLDLYGGHAVISIGHTHPHYVKRLTDQLNKVGFYSNSVLIPLQAQLAEKLGQVSGKTDFQLFLCNSGAEANENALKLASFYNGRKKVIAFKGAFHGRTSLAVAATDNPKIVAPVNETDNIVFLPHNDEAALENAFAAYGNEITAVIIEGIQGVGGIKEASVSFLQKIRSLCDQYNAVYIADSVQCGYGRTGQFYSHDYAGVDADVYTMAKGMGNGFPVAGISIAPKFKPWHGMLGTTFGGNHLACAAALAVLEIIEQDNLMKNAEVIGTYLINELKQIEGINEVRGRGLMIGIDLPEDKSTVKKDLLFKYKIFTGEAKPNVIRLLPALNLTKDQADQFLNDFKTALKG</sequence>
<keyword evidence="7" id="KW-1185">Reference proteome</keyword>
<evidence type="ECO:0000256" key="4">
    <source>
        <dbReference type="ARBA" id="ARBA00022898"/>
    </source>
</evidence>
<evidence type="ECO:0000256" key="3">
    <source>
        <dbReference type="ARBA" id="ARBA00022679"/>
    </source>
</evidence>
<reference evidence="6 7" key="1">
    <citation type="submission" date="2017-04" db="EMBL/GenBank/DDBJ databases">
        <authorList>
            <person name="Afonso C.L."/>
            <person name="Miller P.J."/>
            <person name="Scott M.A."/>
            <person name="Spackman E."/>
            <person name="Goraichik I."/>
            <person name="Dimitrov K.M."/>
            <person name="Suarez D.L."/>
            <person name="Swayne D.E."/>
        </authorList>
    </citation>
    <scope>NUCLEOTIDE SEQUENCE [LARGE SCALE GENOMIC DNA]</scope>
    <source>
        <strain evidence="6 7">DSM 19625</strain>
    </source>
</reference>
<dbReference type="EMBL" id="FWYB01000002">
    <property type="protein sequence ID" value="SMC75722.1"/>
    <property type="molecule type" value="Genomic_DNA"/>
</dbReference>
<dbReference type="Pfam" id="PF00202">
    <property type="entry name" value="Aminotran_3"/>
    <property type="match status" value="1"/>
</dbReference>
<evidence type="ECO:0000313" key="6">
    <source>
        <dbReference type="EMBL" id="SMC75722.1"/>
    </source>
</evidence>
<gene>
    <name evidence="6" type="ORF">SAMN04488101_102747</name>
</gene>
<comment type="cofactor">
    <cofactor evidence="1">
        <name>pyridoxal 5'-phosphate</name>
        <dbReference type="ChEBI" id="CHEBI:597326"/>
    </cofactor>
</comment>
<dbReference type="GO" id="GO:0042802">
    <property type="term" value="F:identical protein binding"/>
    <property type="evidence" value="ECO:0007669"/>
    <property type="project" value="TreeGrafter"/>
</dbReference>